<protein>
    <submittedName>
        <fullName evidence="1">Uncharacterized protein</fullName>
    </submittedName>
</protein>
<dbReference type="OrthoDB" id="7362327at2"/>
<dbReference type="KEGG" id="zdf:AN401_05565"/>
<gene>
    <name evidence="1" type="ORF">AN401_05565</name>
</gene>
<evidence type="ECO:0000313" key="1">
    <source>
        <dbReference type="EMBL" id="ATG73395.1"/>
    </source>
</evidence>
<dbReference type="AlphaFoldDB" id="A0A231MWC0"/>
<dbReference type="EMBL" id="CP012621">
    <property type="protein sequence ID" value="ATG73395.1"/>
    <property type="molecule type" value="Genomic_DNA"/>
</dbReference>
<proteinExistence type="predicted"/>
<keyword evidence="2" id="KW-1185">Reference proteome</keyword>
<reference evidence="2" key="1">
    <citation type="submission" date="2015-09" db="EMBL/GenBank/DDBJ databases">
        <authorList>
            <person name="Shao Z."/>
            <person name="Wang L."/>
        </authorList>
    </citation>
    <scope>NUCLEOTIDE SEQUENCE [LARGE SCALE GENOMIC DNA]</scope>
    <source>
        <strain evidence="2">F13-1</strain>
    </source>
</reference>
<evidence type="ECO:0000313" key="2">
    <source>
        <dbReference type="Proteomes" id="UP000217763"/>
    </source>
</evidence>
<dbReference type="Proteomes" id="UP000217763">
    <property type="component" value="Chromosome"/>
</dbReference>
<dbReference type="RefSeq" id="WP_094040434.1">
    <property type="nucleotide sequence ID" value="NZ_CP012621.1"/>
</dbReference>
<organism evidence="1 2">
    <name type="scientific">Zobellella denitrificans</name>
    <dbReference type="NCBI Taxonomy" id="347534"/>
    <lineage>
        <taxon>Bacteria</taxon>
        <taxon>Pseudomonadati</taxon>
        <taxon>Pseudomonadota</taxon>
        <taxon>Gammaproteobacteria</taxon>
        <taxon>Aeromonadales</taxon>
        <taxon>Aeromonadaceae</taxon>
        <taxon>Zobellella</taxon>
    </lineage>
</organism>
<accession>A0A231MWC0</accession>
<name>A0A231MWC0_9GAMM</name>
<sequence length="67" mass="8058">MKEKDLLFFQPLWRRIAVTLFCAGWAGWEWLNGQHLWGLIITGVTLYCYWTLFHTFEPIKPDAEKRD</sequence>